<keyword evidence="3" id="KW-1185">Reference proteome</keyword>
<evidence type="ECO:0000256" key="1">
    <source>
        <dbReference type="SAM" id="MobiDB-lite"/>
    </source>
</evidence>
<dbReference type="EMBL" id="CP098609">
    <property type="protein sequence ID" value="USC49725.1"/>
    <property type="molecule type" value="Genomic_DNA"/>
</dbReference>
<evidence type="ECO:0000313" key="2">
    <source>
        <dbReference type="EMBL" id="USC49725.1"/>
    </source>
</evidence>
<accession>A0ABY4UZP4</accession>
<gene>
    <name evidence="2" type="ORF">K7395_24880</name>
</gene>
<sequence length="149" mass="16552">MPKLPKDQDVEVKLDSGAVGLHAAIPEELRRALFERPGSSIFGVVQLRATSYTGHADGEDKDAVVKLRITLAEVALDDPQTKQVAEIMRAMMRRRKVEGTLDAESGLADRDVELAVADALASMPTEDDYEAHQMRERQRLDRGRVEQRG</sequence>
<organism evidence="2 3">
    <name type="scientific">Streptomyces filamentosus</name>
    <name type="common">Streptomyces roseosporus</name>
    <dbReference type="NCBI Taxonomy" id="67294"/>
    <lineage>
        <taxon>Bacteria</taxon>
        <taxon>Bacillati</taxon>
        <taxon>Actinomycetota</taxon>
        <taxon>Actinomycetes</taxon>
        <taxon>Kitasatosporales</taxon>
        <taxon>Streptomycetaceae</taxon>
        <taxon>Streptomyces</taxon>
    </lineage>
</organism>
<protein>
    <submittedName>
        <fullName evidence="2">Uncharacterized protein</fullName>
    </submittedName>
</protein>
<dbReference type="Proteomes" id="UP001056079">
    <property type="component" value="Chromosome"/>
</dbReference>
<dbReference type="RefSeq" id="WP_006124538.1">
    <property type="nucleotide sequence ID" value="NZ_CP098609.1"/>
</dbReference>
<feature type="compositionally biased region" description="Basic and acidic residues" evidence="1">
    <location>
        <begin position="130"/>
        <end position="149"/>
    </location>
</feature>
<feature type="region of interest" description="Disordered" evidence="1">
    <location>
        <begin position="123"/>
        <end position="149"/>
    </location>
</feature>
<reference evidence="2" key="1">
    <citation type="submission" date="2021-08" db="EMBL/GenBank/DDBJ databases">
        <title>DNA methylation of m4C regulates biosynthesis of daptomycin in Streptomyces roseosporus L30.</title>
        <authorList>
            <person name="Fang J.-L."/>
        </authorList>
    </citation>
    <scope>NUCLEOTIDE SEQUENCE</scope>
    <source>
        <strain evidence="2">L30</strain>
    </source>
</reference>
<proteinExistence type="predicted"/>
<evidence type="ECO:0000313" key="3">
    <source>
        <dbReference type="Proteomes" id="UP001056079"/>
    </source>
</evidence>
<name>A0ABY4UZP4_STRFL</name>